<accession>A0A291LZ66</accession>
<organism evidence="2 3">
    <name type="scientific">Pacificitalea manganoxidans</name>
    <dbReference type="NCBI Taxonomy" id="1411902"/>
    <lineage>
        <taxon>Bacteria</taxon>
        <taxon>Pseudomonadati</taxon>
        <taxon>Pseudomonadota</taxon>
        <taxon>Alphaproteobacteria</taxon>
        <taxon>Rhodobacterales</taxon>
        <taxon>Paracoccaceae</taxon>
        <taxon>Pacificitalea</taxon>
    </lineage>
</organism>
<dbReference type="Proteomes" id="UP000219050">
    <property type="component" value="Chromosome"/>
</dbReference>
<proteinExistence type="predicted"/>
<sequence length="306" mass="32879">MTGYDGDMASSRADGTGRHTPPRLAPPPLHGAARREDQCRYCGQQVAHGALCDGLTCMTRDRAARAEQARRHTQAQDEARGARITARLSPLIAALQAEGLTPHLVPHTSARVVPVPVHLRDAYLLRLDMLLAEVFGPEEETHLAAAREDLAKRQAAAEGAGQEVGVLACVACRGMCCATGHDELAFTDVPTLAQQRLRDPELTAEALRERYVARLPERHLQRGCVFQAEMGCTLDRNARAAICNEFSCSLRQRMMAGGASASRAVAVGASFSNDNDIAHAPGRMRHARYDDGAIAVAEAPVPDPAP</sequence>
<keyword evidence="3" id="KW-1185">Reference proteome</keyword>
<name>A0A291LZ66_9RHOB</name>
<reference evidence="2 3" key="1">
    <citation type="submission" date="2017-05" db="EMBL/GenBank/DDBJ databases">
        <title>Comparative genomic and metabolic analysis of manganese-oxidizing mechanisms in Celeribater manganoxidans DY25T: its adaption to the environment of polymetallic nodule.</title>
        <authorList>
            <person name="Wang X."/>
        </authorList>
    </citation>
    <scope>NUCLEOTIDE SEQUENCE [LARGE SCALE GENOMIC DNA]</scope>
    <source>
        <strain evidence="2 3">DY25</strain>
    </source>
</reference>
<evidence type="ECO:0000256" key="1">
    <source>
        <dbReference type="SAM" id="MobiDB-lite"/>
    </source>
</evidence>
<protein>
    <submittedName>
        <fullName evidence="2">Uncharacterized protein</fullName>
    </submittedName>
</protein>
<dbReference type="EMBL" id="CP021404">
    <property type="protein sequence ID" value="ATI41798.1"/>
    <property type="molecule type" value="Genomic_DNA"/>
</dbReference>
<dbReference type="RefSeq" id="WP_097373141.1">
    <property type="nucleotide sequence ID" value="NZ_CP021404.1"/>
</dbReference>
<dbReference type="OrthoDB" id="5421259at2"/>
<evidence type="ECO:0000313" key="2">
    <source>
        <dbReference type="EMBL" id="ATI41798.1"/>
    </source>
</evidence>
<dbReference type="AlphaFoldDB" id="A0A291LZ66"/>
<dbReference type="KEGG" id="cmag:CBW24_07170"/>
<gene>
    <name evidence="2" type="ORF">CBW24_07170</name>
</gene>
<feature type="region of interest" description="Disordered" evidence="1">
    <location>
        <begin position="1"/>
        <end position="32"/>
    </location>
</feature>
<evidence type="ECO:0000313" key="3">
    <source>
        <dbReference type="Proteomes" id="UP000219050"/>
    </source>
</evidence>